<dbReference type="RefSeq" id="WP_311623986.1">
    <property type="nucleotide sequence ID" value="NZ_JAVRFE010000015.1"/>
</dbReference>
<evidence type="ECO:0000313" key="1">
    <source>
        <dbReference type="EMBL" id="MDT0456807.1"/>
    </source>
</evidence>
<dbReference type="EMBL" id="JAVRFE010000015">
    <property type="protein sequence ID" value="MDT0456807.1"/>
    <property type="molecule type" value="Genomic_DNA"/>
</dbReference>
<proteinExistence type="predicted"/>
<accession>A0ABU2T6F8</accession>
<keyword evidence="2" id="KW-1185">Reference proteome</keyword>
<protein>
    <recommendedName>
        <fullName evidence="3">Molecular chaperone DnaJ</fullName>
    </recommendedName>
</protein>
<dbReference type="InterPro" id="IPR036410">
    <property type="entry name" value="HSP_DnaJ_Cys-rich_dom_sf"/>
</dbReference>
<dbReference type="SUPFAM" id="SSF57938">
    <property type="entry name" value="DnaJ/Hsp40 cysteine-rich domain"/>
    <property type="match status" value="1"/>
</dbReference>
<gene>
    <name evidence="1" type="ORF">RM550_13855</name>
</gene>
<sequence>MPENTARTRLCRDCDGFPAVAITTGQRTPDGSRRTITVTCRACDGTGMVVRRPAVAREVAA</sequence>
<evidence type="ECO:0008006" key="3">
    <source>
        <dbReference type="Google" id="ProtNLM"/>
    </source>
</evidence>
<organism evidence="1 2">
    <name type="scientific">Streptomyces mooreae</name>
    <dbReference type="NCBI Taxonomy" id="3075523"/>
    <lineage>
        <taxon>Bacteria</taxon>
        <taxon>Bacillati</taxon>
        <taxon>Actinomycetota</taxon>
        <taxon>Actinomycetes</taxon>
        <taxon>Kitasatosporales</taxon>
        <taxon>Streptomycetaceae</taxon>
        <taxon>Streptomyces</taxon>
    </lineage>
</organism>
<evidence type="ECO:0000313" key="2">
    <source>
        <dbReference type="Proteomes" id="UP001180551"/>
    </source>
</evidence>
<reference evidence="1" key="1">
    <citation type="submission" date="2024-05" db="EMBL/GenBank/DDBJ databases">
        <title>30 novel species of actinomycetes from the DSMZ collection.</title>
        <authorList>
            <person name="Nouioui I."/>
        </authorList>
    </citation>
    <scope>NUCLEOTIDE SEQUENCE</scope>
    <source>
        <strain evidence="1">DSM 41527</strain>
    </source>
</reference>
<comment type="caution">
    <text evidence="1">The sequence shown here is derived from an EMBL/GenBank/DDBJ whole genome shotgun (WGS) entry which is preliminary data.</text>
</comment>
<dbReference type="Proteomes" id="UP001180551">
    <property type="component" value="Unassembled WGS sequence"/>
</dbReference>
<name>A0ABU2T6F8_9ACTN</name>